<evidence type="ECO:0000313" key="11">
    <source>
        <dbReference type="Proteomes" id="UP001278500"/>
    </source>
</evidence>
<comment type="caution">
    <text evidence="10">The sequence shown here is derived from an EMBL/GenBank/DDBJ whole genome shotgun (WGS) entry which is preliminary data.</text>
</comment>
<keyword evidence="3" id="KW-0677">Repeat</keyword>
<dbReference type="GO" id="GO:0000978">
    <property type="term" value="F:RNA polymerase II cis-regulatory region sequence-specific DNA binding"/>
    <property type="evidence" value="ECO:0007669"/>
    <property type="project" value="TreeGrafter"/>
</dbReference>
<organism evidence="10 11">
    <name type="scientific">Neurospora tetraspora</name>
    <dbReference type="NCBI Taxonomy" id="94610"/>
    <lineage>
        <taxon>Eukaryota</taxon>
        <taxon>Fungi</taxon>
        <taxon>Dikarya</taxon>
        <taxon>Ascomycota</taxon>
        <taxon>Pezizomycotina</taxon>
        <taxon>Sordariomycetes</taxon>
        <taxon>Sordariomycetidae</taxon>
        <taxon>Sordariales</taxon>
        <taxon>Sordariaceae</taxon>
        <taxon>Neurospora</taxon>
    </lineage>
</organism>
<reference evidence="10" key="2">
    <citation type="submission" date="2023-06" db="EMBL/GenBank/DDBJ databases">
        <authorList>
            <consortium name="Lawrence Berkeley National Laboratory"/>
            <person name="Haridas S."/>
            <person name="Hensen N."/>
            <person name="Bonometti L."/>
            <person name="Westerberg I."/>
            <person name="Brannstrom I.O."/>
            <person name="Guillou S."/>
            <person name="Cros-Aarteil S."/>
            <person name="Calhoun S."/>
            <person name="Kuo A."/>
            <person name="Mondo S."/>
            <person name="Pangilinan J."/>
            <person name="Riley R."/>
            <person name="Labutti K."/>
            <person name="Andreopoulos B."/>
            <person name="Lipzen A."/>
            <person name="Chen C."/>
            <person name="Yanf M."/>
            <person name="Daum C."/>
            <person name="Ng V."/>
            <person name="Clum A."/>
            <person name="Steindorff A."/>
            <person name="Ohm R."/>
            <person name="Martin F."/>
            <person name="Silar P."/>
            <person name="Natvig D."/>
            <person name="Lalanne C."/>
            <person name="Gautier V."/>
            <person name="Ament-Velasquez S.L."/>
            <person name="Kruys A."/>
            <person name="Hutchinson M.I."/>
            <person name="Powell A.J."/>
            <person name="Barry K."/>
            <person name="Miller A.N."/>
            <person name="Grigoriev I.V."/>
            <person name="Debuchy R."/>
            <person name="Gladieux P."/>
            <person name="Thoren M.H."/>
            <person name="Johannesson H."/>
        </authorList>
    </citation>
    <scope>NUCLEOTIDE SEQUENCE</scope>
    <source>
        <strain evidence="10">CBS 560.94</strain>
    </source>
</reference>
<proteinExistence type="predicted"/>
<protein>
    <recommendedName>
        <fullName evidence="9">C2H2-type domain-containing protein</fullName>
    </recommendedName>
</protein>
<dbReference type="PROSITE" id="PS50157">
    <property type="entry name" value="ZINC_FINGER_C2H2_2"/>
    <property type="match status" value="2"/>
</dbReference>
<feature type="domain" description="C2H2-type" evidence="9">
    <location>
        <begin position="439"/>
        <end position="466"/>
    </location>
</feature>
<dbReference type="Gene3D" id="3.30.160.60">
    <property type="entry name" value="Classic Zinc Finger"/>
    <property type="match status" value="2"/>
</dbReference>
<evidence type="ECO:0000256" key="8">
    <source>
        <dbReference type="SAM" id="SignalP"/>
    </source>
</evidence>
<dbReference type="GO" id="GO:0008270">
    <property type="term" value="F:zinc ion binding"/>
    <property type="evidence" value="ECO:0007669"/>
    <property type="project" value="UniProtKB-KW"/>
</dbReference>
<dbReference type="AlphaFoldDB" id="A0AAE0JN61"/>
<sequence>MVYSSAQNALILWIWDWMLCNAHVCSLWHGILEKRDARPAIYVGSATNATLGVASRFSDYNKLRNLSIRCKDWVEEGFQITYKALLCTSPLPTPTNRSAVRAVFKTIETMVTSALWAYHTAKSPGQLGLPEICPWEYTGLPFDGLCTHAAFIEGVNFCSHAQHNPSASDPDATTIAEVEINALEVSAEERRQAYLKRNRERYHEMKLMYPERWQAMAAKKNANNKKVYWDRRLNRPDEHRELRLKYSLAAETEERKAKRAATYQDNLESKRFYCETCDMPFGSYGHFEHHKLSNDHIAKENGTYVPPKTKDGELKWWCDLCNEGWTDEWSLIQHQRRSYDHEVKLAAREGRPPRPQDERLLCPFCDKDYTDPSALNRHIKKHHPGNAEVINIQTFVCDICPGLSWAKQTERDVHRRKSHLHAVRAADAAGLLPPPTPEFFCGVCGFVYKNATTLQKHRRREQHHEI</sequence>
<gene>
    <name evidence="10" type="ORF">B0H65DRAFT_8933</name>
</gene>
<keyword evidence="2" id="KW-0479">Metal-binding</keyword>
<reference evidence="10" key="1">
    <citation type="journal article" date="2023" name="Mol. Phylogenet. Evol.">
        <title>Genome-scale phylogeny and comparative genomics of the fungal order Sordariales.</title>
        <authorList>
            <person name="Hensen N."/>
            <person name="Bonometti L."/>
            <person name="Westerberg I."/>
            <person name="Brannstrom I.O."/>
            <person name="Guillou S."/>
            <person name="Cros-Aarteil S."/>
            <person name="Calhoun S."/>
            <person name="Haridas S."/>
            <person name="Kuo A."/>
            <person name="Mondo S."/>
            <person name="Pangilinan J."/>
            <person name="Riley R."/>
            <person name="LaButti K."/>
            <person name="Andreopoulos B."/>
            <person name="Lipzen A."/>
            <person name="Chen C."/>
            <person name="Yan M."/>
            <person name="Daum C."/>
            <person name="Ng V."/>
            <person name="Clum A."/>
            <person name="Steindorff A."/>
            <person name="Ohm R.A."/>
            <person name="Martin F."/>
            <person name="Silar P."/>
            <person name="Natvig D.O."/>
            <person name="Lalanne C."/>
            <person name="Gautier V."/>
            <person name="Ament-Velasquez S.L."/>
            <person name="Kruys A."/>
            <person name="Hutchinson M.I."/>
            <person name="Powell A.J."/>
            <person name="Barry K."/>
            <person name="Miller A.N."/>
            <person name="Grigoriev I.V."/>
            <person name="Debuchy R."/>
            <person name="Gladieux P."/>
            <person name="Hiltunen Thoren M."/>
            <person name="Johannesson H."/>
        </authorList>
    </citation>
    <scope>NUCLEOTIDE SEQUENCE</scope>
    <source>
        <strain evidence="10">CBS 560.94</strain>
    </source>
</reference>
<evidence type="ECO:0000256" key="6">
    <source>
        <dbReference type="ARBA" id="ARBA00023242"/>
    </source>
</evidence>
<dbReference type="GO" id="GO:0005634">
    <property type="term" value="C:nucleus"/>
    <property type="evidence" value="ECO:0007669"/>
    <property type="project" value="UniProtKB-SubCell"/>
</dbReference>
<keyword evidence="4 7" id="KW-0863">Zinc-finger</keyword>
<comment type="subcellular location">
    <subcellularLocation>
        <location evidence="1">Nucleus</location>
    </subcellularLocation>
</comment>
<dbReference type="RefSeq" id="XP_062685718.1">
    <property type="nucleotide sequence ID" value="XM_062831532.1"/>
</dbReference>
<dbReference type="PANTHER" id="PTHR24388">
    <property type="entry name" value="ZINC FINGER PROTEIN"/>
    <property type="match status" value="1"/>
</dbReference>
<dbReference type="PROSITE" id="PS00028">
    <property type="entry name" value="ZINC_FINGER_C2H2_1"/>
    <property type="match status" value="3"/>
</dbReference>
<evidence type="ECO:0000256" key="2">
    <source>
        <dbReference type="ARBA" id="ARBA00022723"/>
    </source>
</evidence>
<dbReference type="SMART" id="SM00355">
    <property type="entry name" value="ZnF_C2H2"/>
    <property type="match status" value="5"/>
</dbReference>
<dbReference type="GO" id="GO:0000981">
    <property type="term" value="F:DNA-binding transcription factor activity, RNA polymerase II-specific"/>
    <property type="evidence" value="ECO:0007669"/>
    <property type="project" value="TreeGrafter"/>
</dbReference>
<evidence type="ECO:0000256" key="3">
    <source>
        <dbReference type="ARBA" id="ARBA00022737"/>
    </source>
</evidence>
<keyword evidence="8" id="KW-0732">Signal</keyword>
<keyword evidence="5" id="KW-0862">Zinc</keyword>
<feature type="domain" description="C2H2-type" evidence="9">
    <location>
        <begin position="360"/>
        <end position="388"/>
    </location>
</feature>
<evidence type="ECO:0000256" key="1">
    <source>
        <dbReference type="ARBA" id="ARBA00004123"/>
    </source>
</evidence>
<feature type="signal peptide" evidence="8">
    <location>
        <begin position="1"/>
        <end position="22"/>
    </location>
</feature>
<evidence type="ECO:0000256" key="5">
    <source>
        <dbReference type="ARBA" id="ARBA00022833"/>
    </source>
</evidence>
<name>A0AAE0JN61_9PEZI</name>
<dbReference type="InterPro" id="IPR050527">
    <property type="entry name" value="Snail/Krueppel_Znf"/>
</dbReference>
<evidence type="ECO:0000256" key="4">
    <source>
        <dbReference type="ARBA" id="ARBA00022771"/>
    </source>
</evidence>
<dbReference type="Proteomes" id="UP001278500">
    <property type="component" value="Unassembled WGS sequence"/>
</dbReference>
<evidence type="ECO:0000256" key="7">
    <source>
        <dbReference type="PROSITE-ProRule" id="PRU00042"/>
    </source>
</evidence>
<keyword evidence="11" id="KW-1185">Reference proteome</keyword>
<accession>A0AAE0JN61</accession>
<dbReference type="PANTHER" id="PTHR24388:SF54">
    <property type="entry name" value="PROTEIN ESCARGOT"/>
    <property type="match status" value="1"/>
</dbReference>
<dbReference type="InterPro" id="IPR013087">
    <property type="entry name" value="Znf_C2H2_type"/>
</dbReference>
<dbReference type="Pfam" id="PF13894">
    <property type="entry name" value="zf-C2H2_4"/>
    <property type="match status" value="1"/>
</dbReference>
<evidence type="ECO:0000313" key="10">
    <source>
        <dbReference type="EMBL" id="KAK3354340.1"/>
    </source>
</evidence>
<dbReference type="EMBL" id="JAUEPP010000001">
    <property type="protein sequence ID" value="KAK3354340.1"/>
    <property type="molecule type" value="Genomic_DNA"/>
</dbReference>
<dbReference type="Pfam" id="PF00096">
    <property type="entry name" value="zf-C2H2"/>
    <property type="match status" value="1"/>
</dbReference>
<dbReference type="GeneID" id="87868686"/>
<keyword evidence="6" id="KW-0539">Nucleus</keyword>
<feature type="chain" id="PRO_5042259594" description="C2H2-type domain-containing protein" evidence="8">
    <location>
        <begin position="23"/>
        <end position="466"/>
    </location>
</feature>
<evidence type="ECO:0000259" key="9">
    <source>
        <dbReference type="PROSITE" id="PS50157"/>
    </source>
</evidence>